<dbReference type="AlphaFoldDB" id="X1AYK2"/>
<dbReference type="EMBL" id="BART01015753">
    <property type="protein sequence ID" value="GAG88309.1"/>
    <property type="molecule type" value="Genomic_DNA"/>
</dbReference>
<comment type="caution">
    <text evidence="1">The sequence shown here is derived from an EMBL/GenBank/DDBJ whole genome shotgun (WGS) entry which is preliminary data.</text>
</comment>
<evidence type="ECO:0008006" key="2">
    <source>
        <dbReference type="Google" id="ProtNLM"/>
    </source>
</evidence>
<name>X1AYK2_9ZZZZ</name>
<proteinExistence type="predicted"/>
<evidence type="ECO:0000313" key="1">
    <source>
        <dbReference type="EMBL" id="GAG88309.1"/>
    </source>
</evidence>
<accession>X1AYK2</accession>
<protein>
    <recommendedName>
        <fullName evidence="2">Zinc-ribbon domain-containing protein</fullName>
    </recommendedName>
</protein>
<gene>
    <name evidence="1" type="ORF">S01H4_30504</name>
</gene>
<reference evidence="1" key="1">
    <citation type="journal article" date="2014" name="Front. Microbiol.">
        <title>High frequency of phylogenetically diverse reductive dehalogenase-homologous genes in deep subseafloor sedimentary metagenomes.</title>
        <authorList>
            <person name="Kawai M."/>
            <person name="Futagami T."/>
            <person name="Toyoda A."/>
            <person name="Takaki Y."/>
            <person name="Nishi S."/>
            <person name="Hori S."/>
            <person name="Arai W."/>
            <person name="Tsubouchi T."/>
            <person name="Morono Y."/>
            <person name="Uchiyama I."/>
            <person name="Ito T."/>
            <person name="Fujiyama A."/>
            <person name="Inagaki F."/>
            <person name="Takami H."/>
        </authorList>
    </citation>
    <scope>NUCLEOTIDE SEQUENCE</scope>
    <source>
        <strain evidence="1">Expedition CK06-06</strain>
    </source>
</reference>
<sequence>MTSPKKWDSEEMIQIILDRYWRKANPEAKYSTKSISTVPSTKSTSSTVSLVKPRQKEIDSLKGYKCPNCLIIQDEKHKFCPKCGAKME</sequence>
<organism evidence="1">
    <name type="scientific">marine sediment metagenome</name>
    <dbReference type="NCBI Taxonomy" id="412755"/>
    <lineage>
        <taxon>unclassified sequences</taxon>
        <taxon>metagenomes</taxon>
        <taxon>ecological metagenomes</taxon>
    </lineage>
</organism>